<evidence type="ECO:0000259" key="2">
    <source>
        <dbReference type="Pfam" id="PF23494"/>
    </source>
</evidence>
<evidence type="ECO:0000313" key="3">
    <source>
        <dbReference type="EMBL" id="GAA4422455.1"/>
    </source>
</evidence>
<name>A0ABP8L6F2_9MICO</name>
<dbReference type="InterPro" id="IPR057798">
    <property type="entry name" value="PH_YqeB"/>
</dbReference>
<dbReference type="Proteomes" id="UP001500622">
    <property type="component" value="Unassembled WGS sequence"/>
</dbReference>
<keyword evidence="4" id="KW-1185">Reference proteome</keyword>
<reference evidence="4" key="1">
    <citation type="journal article" date="2019" name="Int. J. Syst. Evol. Microbiol.">
        <title>The Global Catalogue of Microorganisms (GCM) 10K type strain sequencing project: providing services to taxonomists for standard genome sequencing and annotation.</title>
        <authorList>
            <consortium name="The Broad Institute Genomics Platform"/>
            <consortium name="The Broad Institute Genome Sequencing Center for Infectious Disease"/>
            <person name="Wu L."/>
            <person name="Ma J."/>
        </authorList>
    </citation>
    <scope>NUCLEOTIDE SEQUENCE [LARGE SCALE GENOMIC DNA]</scope>
    <source>
        <strain evidence="4">JCM 17810</strain>
    </source>
</reference>
<organism evidence="3 4">
    <name type="scientific">Georgenia halophila</name>
    <dbReference type="NCBI Taxonomy" id="620889"/>
    <lineage>
        <taxon>Bacteria</taxon>
        <taxon>Bacillati</taxon>
        <taxon>Actinomycetota</taxon>
        <taxon>Actinomycetes</taxon>
        <taxon>Micrococcales</taxon>
        <taxon>Bogoriellaceae</taxon>
        <taxon>Georgenia</taxon>
    </lineage>
</organism>
<feature type="transmembrane region" description="Helical" evidence="1">
    <location>
        <begin position="57"/>
        <end position="82"/>
    </location>
</feature>
<keyword evidence="1" id="KW-0472">Membrane</keyword>
<keyword evidence="1" id="KW-0812">Transmembrane</keyword>
<gene>
    <name evidence="3" type="ORF">GCM10023169_16950</name>
</gene>
<keyword evidence="1" id="KW-1133">Transmembrane helix</keyword>
<comment type="caution">
    <text evidence="3">The sequence shown here is derived from an EMBL/GenBank/DDBJ whole genome shotgun (WGS) entry which is preliminary data.</text>
</comment>
<sequence length="157" mass="16762">MTPPSHESPTRVSLGRGWALACIAALTAAGALLGLALRPLVRFLESHDLPRHAAMDLLARLPAGLEVAALGLVGALAGTWFWTVWRREALALTVEPDGMILSQEGHDRFVARQSVESAHLDGPDLVLRSADGRELARRDAGAVEKSLRNALTGAGYR</sequence>
<feature type="domain" description="YqeB PH" evidence="2">
    <location>
        <begin position="10"/>
        <end position="157"/>
    </location>
</feature>
<dbReference type="EMBL" id="BAABGN010000007">
    <property type="protein sequence ID" value="GAA4422455.1"/>
    <property type="molecule type" value="Genomic_DNA"/>
</dbReference>
<accession>A0ABP8L6F2</accession>
<dbReference type="RefSeq" id="WP_345215819.1">
    <property type="nucleotide sequence ID" value="NZ_BAABGN010000007.1"/>
</dbReference>
<evidence type="ECO:0000313" key="4">
    <source>
        <dbReference type="Proteomes" id="UP001500622"/>
    </source>
</evidence>
<protein>
    <recommendedName>
        <fullName evidence="2">YqeB PH domain-containing protein</fullName>
    </recommendedName>
</protein>
<dbReference type="Pfam" id="PF23494">
    <property type="entry name" value="bPH_10"/>
    <property type="match status" value="1"/>
</dbReference>
<evidence type="ECO:0000256" key="1">
    <source>
        <dbReference type="SAM" id="Phobius"/>
    </source>
</evidence>
<proteinExistence type="predicted"/>
<feature type="transmembrane region" description="Helical" evidence="1">
    <location>
        <begin position="18"/>
        <end position="37"/>
    </location>
</feature>